<reference evidence="1" key="1">
    <citation type="journal article" date="2021" name="Environ. Microbiol.">
        <title>Gene family expansions and transcriptome signatures uncover fungal adaptations to wood decay.</title>
        <authorList>
            <person name="Hage H."/>
            <person name="Miyauchi S."/>
            <person name="Viragh M."/>
            <person name="Drula E."/>
            <person name="Min B."/>
            <person name="Chaduli D."/>
            <person name="Navarro D."/>
            <person name="Favel A."/>
            <person name="Norest M."/>
            <person name="Lesage-Meessen L."/>
            <person name="Balint B."/>
            <person name="Merenyi Z."/>
            <person name="de Eugenio L."/>
            <person name="Morin E."/>
            <person name="Martinez A.T."/>
            <person name="Baldrian P."/>
            <person name="Stursova M."/>
            <person name="Martinez M.J."/>
            <person name="Novotny C."/>
            <person name="Magnuson J.K."/>
            <person name="Spatafora J.W."/>
            <person name="Maurice S."/>
            <person name="Pangilinan J."/>
            <person name="Andreopoulos W."/>
            <person name="LaButti K."/>
            <person name="Hundley H."/>
            <person name="Na H."/>
            <person name="Kuo A."/>
            <person name="Barry K."/>
            <person name="Lipzen A."/>
            <person name="Henrissat B."/>
            <person name="Riley R."/>
            <person name="Ahrendt S."/>
            <person name="Nagy L.G."/>
            <person name="Grigoriev I.V."/>
            <person name="Martin F."/>
            <person name="Rosso M.N."/>
        </authorList>
    </citation>
    <scope>NUCLEOTIDE SEQUENCE</scope>
    <source>
        <strain evidence="1">CBS 384.51</strain>
    </source>
</reference>
<evidence type="ECO:0000313" key="1">
    <source>
        <dbReference type="EMBL" id="KAI0089846.1"/>
    </source>
</evidence>
<proteinExistence type="predicted"/>
<dbReference type="EMBL" id="MU274909">
    <property type="protein sequence ID" value="KAI0089846.1"/>
    <property type="molecule type" value="Genomic_DNA"/>
</dbReference>
<feature type="non-terminal residue" evidence="1">
    <location>
        <position position="1"/>
    </location>
</feature>
<protein>
    <submittedName>
        <fullName evidence="1">Copper fist DNA binding domain-containing protein</fullName>
    </submittedName>
</protein>
<name>A0ACB8U6N2_9APHY</name>
<gene>
    <name evidence="1" type="ORF">BDY19DRAFT_889012</name>
</gene>
<sequence>VFVNDKKFACESCIKGHRSSSCHHTERPLFEIKKKGRPVSQCEKCRELRKTKRVHSKCVCSPTEKEDKKEDLKQLSSKCAFIWSISCYCRAWFLINQRSCNHYLLYSETLYPNPSYASERVERRFEEACS</sequence>
<comment type="caution">
    <text evidence="1">The sequence shown here is derived from an EMBL/GenBank/DDBJ whole genome shotgun (WGS) entry which is preliminary data.</text>
</comment>
<organism evidence="1 2">
    <name type="scientific">Irpex rosettiformis</name>
    <dbReference type="NCBI Taxonomy" id="378272"/>
    <lineage>
        <taxon>Eukaryota</taxon>
        <taxon>Fungi</taxon>
        <taxon>Dikarya</taxon>
        <taxon>Basidiomycota</taxon>
        <taxon>Agaricomycotina</taxon>
        <taxon>Agaricomycetes</taxon>
        <taxon>Polyporales</taxon>
        <taxon>Irpicaceae</taxon>
        <taxon>Irpex</taxon>
    </lineage>
</organism>
<keyword evidence="2" id="KW-1185">Reference proteome</keyword>
<accession>A0ACB8U6N2</accession>
<dbReference type="Proteomes" id="UP001055072">
    <property type="component" value="Unassembled WGS sequence"/>
</dbReference>
<evidence type="ECO:0000313" key="2">
    <source>
        <dbReference type="Proteomes" id="UP001055072"/>
    </source>
</evidence>